<dbReference type="PANTHER" id="PTHR10749:SF7">
    <property type="entry name" value="PHOSPHORYLASE B KINASE REGULATORY SUBUNIT ALPHA-RELATED"/>
    <property type="match status" value="1"/>
</dbReference>
<dbReference type="InterPro" id="IPR008734">
    <property type="entry name" value="PHK_A/B_su"/>
</dbReference>
<dbReference type="EMBL" id="KI661205">
    <property type="protein sequence ID" value="ETN73284.1"/>
    <property type="molecule type" value="Genomic_DNA"/>
</dbReference>
<accession>W2SU84</accession>
<dbReference type="KEGG" id="nai:NECAME_18408"/>
<keyword evidence="1" id="KW-0636">Prenylation</keyword>
<proteinExistence type="inferred from homology"/>
<dbReference type="STRING" id="51031.W2SU84"/>
<evidence type="ECO:0000313" key="3">
    <source>
        <dbReference type="Proteomes" id="UP000053676"/>
    </source>
</evidence>
<dbReference type="PANTHER" id="PTHR10749">
    <property type="entry name" value="PHOSPHORYLASE B KINASE REGULATORY SUBUNIT"/>
    <property type="match status" value="1"/>
</dbReference>
<dbReference type="GO" id="GO:0005964">
    <property type="term" value="C:phosphorylase kinase complex"/>
    <property type="evidence" value="ECO:0007669"/>
    <property type="project" value="TreeGrafter"/>
</dbReference>
<comment type="pathway">
    <text evidence="1">Glycan biosynthesis; glycogen metabolism.</text>
</comment>
<sequence length="65" mass="7710">MLMEEVYTKVFESIFKRYFESCEGRMWALVRLTAGLLDKRLEELGKAVTHLLVRQKQITVRMCTL</sequence>
<gene>
    <name evidence="2" type="ORF">NECAME_18408</name>
</gene>
<dbReference type="UniPathway" id="UPA00163"/>
<dbReference type="AlphaFoldDB" id="W2SU84"/>
<keyword evidence="1" id="KW-0472">Membrane</keyword>
<keyword evidence="1" id="KW-0112">Calmodulin-binding</keyword>
<keyword evidence="1" id="KW-0449">Lipoprotein</keyword>
<keyword evidence="3" id="KW-1185">Reference proteome</keyword>
<dbReference type="GO" id="GO:0005516">
    <property type="term" value="F:calmodulin binding"/>
    <property type="evidence" value="ECO:0007669"/>
    <property type="project" value="UniProtKB-KW"/>
</dbReference>
<dbReference type="OrthoDB" id="5971574at2759"/>
<name>W2SU84_NECAM</name>
<dbReference type="GO" id="GO:0005977">
    <property type="term" value="P:glycogen metabolic process"/>
    <property type="evidence" value="ECO:0007669"/>
    <property type="project" value="UniProtKB-UniPathway"/>
</dbReference>
<keyword evidence="1" id="KW-1003">Cell membrane</keyword>
<evidence type="ECO:0000313" key="2">
    <source>
        <dbReference type="EMBL" id="ETN73284.1"/>
    </source>
</evidence>
<keyword evidence="1" id="KW-0321">Glycogen metabolism</keyword>
<reference evidence="3" key="1">
    <citation type="journal article" date="2014" name="Nat. Genet.">
        <title>Genome of the human hookworm Necator americanus.</title>
        <authorList>
            <person name="Tang Y.T."/>
            <person name="Gao X."/>
            <person name="Rosa B.A."/>
            <person name="Abubucker S."/>
            <person name="Hallsworth-Pepin K."/>
            <person name="Martin J."/>
            <person name="Tyagi R."/>
            <person name="Heizer E."/>
            <person name="Zhang X."/>
            <person name="Bhonagiri-Palsikar V."/>
            <person name="Minx P."/>
            <person name="Warren W.C."/>
            <person name="Wang Q."/>
            <person name="Zhan B."/>
            <person name="Hotez P.J."/>
            <person name="Sternberg P.W."/>
            <person name="Dougall A."/>
            <person name="Gaze S.T."/>
            <person name="Mulvenna J."/>
            <person name="Sotillo J."/>
            <person name="Ranganathan S."/>
            <person name="Rabelo E.M."/>
            <person name="Wilson R.K."/>
            <person name="Felgner P.L."/>
            <person name="Bethony J."/>
            <person name="Hawdon J.M."/>
            <person name="Gasser R.B."/>
            <person name="Loukas A."/>
            <person name="Mitreva M."/>
        </authorList>
    </citation>
    <scope>NUCLEOTIDE SEQUENCE [LARGE SCALE GENOMIC DNA]</scope>
</reference>
<comment type="similarity">
    <text evidence="1">Belongs to the phosphorylase b kinase regulatory chain family.</text>
</comment>
<organism evidence="2 3">
    <name type="scientific">Necator americanus</name>
    <name type="common">Human hookworm</name>
    <dbReference type="NCBI Taxonomy" id="51031"/>
    <lineage>
        <taxon>Eukaryota</taxon>
        <taxon>Metazoa</taxon>
        <taxon>Ecdysozoa</taxon>
        <taxon>Nematoda</taxon>
        <taxon>Chromadorea</taxon>
        <taxon>Rhabditida</taxon>
        <taxon>Rhabditina</taxon>
        <taxon>Rhabditomorpha</taxon>
        <taxon>Strongyloidea</taxon>
        <taxon>Ancylostomatidae</taxon>
        <taxon>Bunostominae</taxon>
        <taxon>Necator</taxon>
    </lineage>
</organism>
<comment type="function">
    <text evidence="1">Phosphorylase b kinase catalyzes the phosphorylation of serine in certain substrates, including troponin I.</text>
</comment>
<protein>
    <recommendedName>
        <fullName evidence="1">Phosphorylase b kinase regulatory subunit</fullName>
    </recommendedName>
</protein>
<comment type="subcellular location">
    <subcellularLocation>
        <location evidence="1">Cell membrane</location>
        <topology evidence="1">Lipid-anchor</topology>
        <orientation evidence="1">Cytoplasmic side</orientation>
    </subcellularLocation>
</comment>
<keyword evidence="1" id="KW-0119">Carbohydrate metabolism</keyword>
<dbReference type="GO" id="GO:0005886">
    <property type="term" value="C:plasma membrane"/>
    <property type="evidence" value="ECO:0007669"/>
    <property type="project" value="UniProtKB-SubCell"/>
</dbReference>
<dbReference type="Proteomes" id="UP000053676">
    <property type="component" value="Unassembled WGS sequence"/>
</dbReference>
<evidence type="ECO:0000256" key="1">
    <source>
        <dbReference type="RuleBase" id="RU364123"/>
    </source>
</evidence>